<name>A0ABN9X225_9DINO</name>
<protein>
    <submittedName>
        <fullName evidence="2">Uncharacterized protein</fullName>
    </submittedName>
</protein>
<keyword evidence="3" id="KW-1185">Reference proteome</keyword>
<accession>A0ABN9X225</accession>
<feature type="compositionally biased region" description="Low complexity" evidence="1">
    <location>
        <begin position="97"/>
        <end position="114"/>
    </location>
</feature>
<organism evidence="2 3">
    <name type="scientific">Prorocentrum cordatum</name>
    <dbReference type="NCBI Taxonomy" id="2364126"/>
    <lineage>
        <taxon>Eukaryota</taxon>
        <taxon>Sar</taxon>
        <taxon>Alveolata</taxon>
        <taxon>Dinophyceae</taxon>
        <taxon>Prorocentrales</taxon>
        <taxon>Prorocentraceae</taxon>
        <taxon>Prorocentrum</taxon>
    </lineage>
</organism>
<evidence type="ECO:0000313" key="2">
    <source>
        <dbReference type="EMBL" id="CAK0892086.1"/>
    </source>
</evidence>
<reference evidence="2" key="1">
    <citation type="submission" date="2023-10" db="EMBL/GenBank/DDBJ databases">
        <authorList>
            <person name="Chen Y."/>
            <person name="Shah S."/>
            <person name="Dougan E. K."/>
            <person name="Thang M."/>
            <person name="Chan C."/>
        </authorList>
    </citation>
    <scope>NUCLEOTIDE SEQUENCE [LARGE SCALE GENOMIC DNA]</scope>
</reference>
<proteinExistence type="predicted"/>
<sequence>MAWPELALLFKAAPMAAICHRAFTCSMHDVNVSVRPRLLEFVDSALQFVNCNIHMCEGQGSAESRQRFGHLIPAARLSLMESFMAAERGVNGKAEASRPPAARAREAAVASRPPEVMEPTQDSQQGTAKVEHLAAQDALFDNDPWRNAKGAAGRSAGAPSAPLAPPPCPSAPRHGPAGGLPPPEHIPQKAPRAAAAARLARPPSRRGSRPCW</sequence>
<feature type="compositionally biased region" description="Basic residues" evidence="1">
    <location>
        <begin position="203"/>
        <end position="212"/>
    </location>
</feature>
<feature type="region of interest" description="Disordered" evidence="1">
    <location>
        <begin position="143"/>
        <end position="212"/>
    </location>
</feature>
<feature type="region of interest" description="Disordered" evidence="1">
    <location>
        <begin position="90"/>
        <end position="130"/>
    </location>
</feature>
<evidence type="ECO:0000313" key="3">
    <source>
        <dbReference type="Proteomes" id="UP001189429"/>
    </source>
</evidence>
<feature type="compositionally biased region" description="Low complexity" evidence="1">
    <location>
        <begin position="150"/>
        <end position="161"/>
    </location>
</feature>
<comment type="caution">
    <text evidence="2">The sequence shown here is derived from an EMBL/GenBank/DDBJ whole genome shotgun (WGS) entry which is preliminary data.</text>
</comment>
<feature type="compositionally biased region" description="Low complexity" evidence="1">
    <location>
        <begin position="190"/>
        <end position="202"/>
    </location>
</feature>
<evidence type="ECO:0000256" key="1">
    <source>
        <dbReference type="SAM" id="MobiDB-lite"/>
    </source>
</evidence>
<dbReference type="Proteomes" id="UP001189429">
    <property type="component" value="Unassembled WGS sequence"/>
</dbReference>
<gene>
    <name evidence="2" type="ORF">PCOR1329_LOCUS71824</name>
</gene>
<dbReference type="EMBL" id="CAUYUJ010019560">
    <property type="protein sequence ID" value="CAK0892086.1"/>
    <property type="molecule type" value="Genomic_DNA"/>
</dbReference>